<dbReference type="Proteomes" id="UP000288227">
    <property type="component" value="Unassembled WGS sequence"/>
</dbReference>
<evidence type="ECO:0000259" key="1">
    <source>
        <dbReference type="Pfam" id="PF12867"/>
    </source>
</evidence>
<dbReference type="EMBL" id="BHXQ01000001">
    <property type="protein sequence ID" value="GCC50049.1"/>
    <property type="molecule type" value="Genomic_DNA"/>
</dbReference>
<comment type="caution">
    <text evidence="2">The sequence shown here is derived from an EMBL/GenBank/DDBJ whole genome shotgun (WGS) entry which is preliminary data.</text>
</comment>
<reference evidence="2 3" key="1">
    <citation type="submission" date="2018-11" db="EMBL/GenBank/DDBJ databases">
        <title>Chryseotalea sanarue gen. nov., sp., nov., a member of the family Cytophagaceae, isolated from a brackish lake in Hamamatsu Japan.</title>
        <authorList>
            <person name="Maejima Y."/>
            <person name="Iino T."/>
            <person name="Muraguchi Y."/>
            <person name="Fukuda K."/>
            <person name="Ohkuma M."/>
            <person name="Moriuchi R."/>
            <person name="Dohra H."/>
            <person name="Kimbara K."/>
            <person name="Shintani M."/>
        </authorList>
    </citation>
    <scope>NUCLEOTIDE SEQUENCE [LARGE SCALE GENOMIC DNA]</scope>
    <source>
        <strain evidence="2 3">Ys</strain>
    </source>
</reference>
<sequence>MLSQEEYLIKLEAILEKQLQEVIAVFQNLPSSTLLQPPAQGGWSIAECFEHLNTYAEYYHPKIQQGFNRPSHATELPLFRNTWLGLYFIKTMNSDSRQKKYKAIKQHQPKPIENPSAAISRFIQHLEDLLKLLHAAGTRDLKSIKLKTSLAPLIKINAGDAIEFLLVHNQRHIQQARRILK</sequence>
<dbReference type="InterPro" id="IPR034660">
    <property type="entry name" value="DinB/YfiT-like"/>
</dbReference>
<accession>A0A401U595</accession>
<evidence type="ECO:0000313" key="3">
    <source>
        <dbReference type="Proteomes" id="UP000288227"/>
    </source>
</evidence>
<evidence type="ECO:0000313" key="2">
    <source>
        <dbReference type="EMBL" id="GCC50049.1"/>
    </source>
</evidence>
<organism evidence="2 3">
    <name type="scientific">Chryseotalea sanaruensis</name>
    <dbReference type="NCBI Taxonomy" id="2482724"/>
    <lineage>
        <taxon>Bacteria</taxon>
        <taxon>Pseudomonadati</taxon>
        <taxon>Bacteroidota</taxon>
        <taxon>Cytophagia</taxon>
        <taxon>Cytophagales</taxon>
        <taxon>Chryseotaleaceae</taxon>
        <taxon>Chryseotalea</taxon>
    </lineage>
</organism>
<protein>
    <submittedName>
        <fullName evidence="2">DinB family protein</fullName>
    </submittedName>
</protein>
<feature type="domain" description="DinB-like" evidence="1">
    <location>
        <begin position="15"/>
        <end position="176"/>
    </location>
</feature>
<name>A0A401U595_9BACT</name>
<dbReference type="Gene3D" id="1.20.120.450">
    <property type="entry name" value="dinb family like domain"/>
    <property type="match status" value="1"/>
</dbReference>
<dbReference type="Pfam" id="PF12867">
    <property type="entry name" value="DinB_2"/>
    <property type="match status" value="1"/>
</dbReference>
<dbReference type="InterPro" id="IPR024775">
    <property type="entry name" value="DinB-like"/>
</dbReference>
<proteinExistence type="predicted"/>
<dbReference type="AlphaFoldDB" id="A0A401U595"/>
<keyword evidence="3" id="KW-1185">Reference proteome</keyword>
<gene>
    <name evidence="2" type="ORF">SanaruYs_02640</name>
</gene>
<dbReference type="SUPFAM" id="SSF109854">
    <property type="entry name" value="DinB/YfiT-like putative metalloenzymes"/>
    <property type="match status" value="1"/>
</dbReference>